<feature type="transmembrane region" description="Helical" evidence="9">
    <location>
        <begin position="168"/>
        <end position="186"/>
    </location>
</feature>
<keyword evidence="5 8" id="KW-1133">Transmembrane helix</keyword>
<dbReference type="AlphaFoldDB" id="A0A8X7NMZ3"/>
<feature type="topological domain" description="Lumenal" evidence="8">
    <location>
        <begin position="297"/>
        <end position="298"/>
    </location>
</feature>
<dbReference type="InterPro" id="IPR028143">
    <property type="entry name" value="Get2/sif1"/>
</dbReference>
<organism evidence="10 11">
    <name type="scientific">Candida parapsilosis</name>
    <name type="common">Yeast</name>
    <dbReference type="NCBI Taxonomy" id="5480"/>
    <lineage>
        <taxon>Eukaryota</taxon>
        <taxon>Fungi</taxon>
        <taxon>Dikarya</taxon>
        <taxon>Ascomycota</taxon>
        <taxon>Saccharomycotina</taxon>
        <taxon>Pichiomycetes</taxon>
        <taxon>Debaryomycetaceae</taxon>
        <taxon>Candida/Lodderomyces clade</taxon>
        <taxon>Candida</taxon>
    </lineage>
</organism>
<feature type="topological domain" description="Cytoplasmic" evidence="8">
    <location>
        <begin position="1"/>
        <end position="165"/>
    </location>
</feature>
<protein>
    <recommendedName>
        <fullName evidence="8">Golgi to ER traffic protein 2</fullName>
    </recommendedName>
</protein>
<dbReference type="InterPro" id="IPR014802">
    <property type="entry name" value="GET2"/>
</dbReference>
<dbReference type="PANTHER" id="PTHR28263:SF1">
    <property type="entry name" value="GOLGI TO ER TRAFFIC PROTEIN 2"/>
    <property type="match status" value="1"/>
</dbReference>
<proteinExistence type="inferred from homology"/>
<reference evidence="10" key="1">
    <citation type="submission" date="2020-03" db="EMBL/GenBank/DDBJ databases">
        <title>FDA dAtabase for Regulatory Grade micrObial Sequences (FDA-ARGOS): Supporting development and validation of Infectious Disease Dx tests.</title>
        <authorList>
            <person name="Campos J."/>
            <person name="Goldberg B."/>
            <person name="Tallon L."/>
            <person name="Sadzewicz L."/>
            <person name="Vavikolanu K."/>
            <person name="Mehta A."/>
            <person name="Aluvathingal J."/>
            <person name="Nadendla S."/>
            <person name="Nandy P."/>
            <person name="Geyer C."/>
            <person name="Yan Y."/>
            <person name="Sichtig H."/>
        </authorList>
    </citation>
    <scope>NUCLEOTIDE SEQUENCE [LARGE SCALE GENOMIC DNA]</scope>
    <source>
        <strain evidence="10">FDAARGOS_652</strain>
    </source>
</reference>
<dbReference type="GO" id="GO:0043529">
    <property type="term" value="C:GET complex"/>
    <property type="evidence" value="ECO:0007669"/>
    <property type="project" value="UniProtKB-UniRule"/>
</dbReference>
<feature type="transmembrane region" description="Helical" evidence="9">
    <location>
        <begin position="206"/>
        <end position="231"/>
    </location>
</feature>
<dbReference type="GO" id="GO:0045048">
    <property type="term" value="P:protein insertion into ER membrane"/>
    <property type="evidence" value="ECO:0007669"/>
    <property type="project" value="UniProtKB-UniRule"/>
</dbReference>
<dbReference type="OrthoDB" id="4097053at2759"/>
<sequence length="298" mass="33710">MSTSTNATNLSEEEKRRILRERRQAKMAKGKASDRLNNILTQGASVKTSTVTSVLDKPEPAAATALPTALTHDDDDPDIQDISTITASDPPLGEKDPQVEMNEMFKSIFQQQQQSSQDDANPMAEIFKMLGDPNSVDDQNIQSPNSAQSQYEQQLNQYHMYQKQVWKFRFSVVRFLTIVTFFFYHYCSIPSFTSSNHAYVRDLTEVYPLSGFAQGFFTLEVAIIASYYFILTKNGLFHAARQNNLVMKGVQIVSMFAPQVQQFAPILSRVLEYKELLGIFLVDLSIVVVLFGLLSFRD</sequence>
<evidence type="ECO:0000256" key="9">
    <source>
        <dbReference type="SAM" id="Phobius"/>
    </source>
</evidence>
<dbReference type="GO" id="GO:0005789">
    <property type="term" value="C:endoplasmic reticulum membrane"/>
    <property type="evidence" value="ECO:0007669"/>
    <property type="project" value="UniProtKB-SubCell"/>
</dbReference>
<evidence type="ECO:0000313" key="11">
    <source>
        <dbReference type="Proteomes" id="UP000590412"/>
    </source>
</evidence>
<evidence type="ECO:0000256" key="3">
    <source>
        <dbReference type="ARBA" id="ARBA00022824"/>
    </source>
</evidence>
<evidence type="ECO:0000256" key="1">
    <source>
        <dbReference type="ARBA" id="ARBA00022448"/>
    </source>
</evidence>
<comment type="similarity">
    <text evidence="8">Belongs to the GET2 family.</text>
</comment>
<evidence type="ECO:0000256" key="8">
    <source>
        <dbReference type="HAMAP-Rule" id="MF_03114"/>
    </source>
</evidence>
<comment type="subcellular location">
    <subcellularLocation>
        <location evidence="8">Endoplasmic reticulum membrane</location>
        <topology evidence="8">Multi-pass membrane protein</topology>
    </subcellularLocation>
    <subcellularLocation>
        <location evidence="8">Golgi apparatus membrane</location>
        <topology evidence="8">Multi-pass membrane protein</topology>
    </subcellularLocation>
</comment>
<comment type="subunit">
    <text evidence="8">Component of the Golgi to ER traffic (GET) complex, which is composed of GET1, GET2 and GET3. Within the complex, GET1 and GET2 form a heterotetramer which is stabilized by phosphatidylinositol binding and which binds to the GET3 homodimer.</text>
</comment>
<feature type="transmembrane region" description="Helical" evidence="9">
    <location>
        <begin position="276"/>
        <end position="296"/>
    </location>
</feature>
<keyword evidence="2 8" id="KW-0812">Transmembrane</keyword>
<dbReference type="GO" id="GO:0000139">
    <property type="term" value="C:Golgi membrane"/>
    <property type="evidence" value="ECO:0007669"/>
    <property type="project" value="UniProtKB-SubCell"/>
</dbReference>
<dbReference type="Proteomes" id="UP000590412">
    <property type="component" value="Unassembled WGS sequence"/>
</dbReference>
<keyword evidence="7 8" id="KW-0472">Membrane</keyword>
<gene>
    <name evidence="8" type="primary">GET2</name>
    <name evidence="10" type="ORF">FOB60_002921</name>
</gene>
<evidence type="ECO:0000256" key="6">
    <source>
        <dbReference type="ARBA" id="ARBA00023034"/>
    </source>
</evidence>
<evidence type="ECO:0000256" key="4">
    <source>
        <dbReference type="ARBA" id="ARBA00022892"/>
    </source>
</evidence>
<comment type="caution">
    <text evidence="8">Lacks conserved residue(s) required for the propagation of feature annotation.</text>
</comment>
<comment type="function">
    <text evidence="8">Required for the post-translational delivery of tail-anchored (TA) proteins to the endoplasmic reticulum. Together with GET1, acts as a membrane receptor for soluble GET3, which recognizes and selectively binds the transmembrane domain of TA proteins in the cytosol. The GET complex cooperates with the HDEL receptor ERD2 to mediate the ATP-dependent retrieval of resident ER proteins that contain a C-terminal H-D-E-L retention signal from the Golgi to the ER.</text>
</comment>
<evidence type="ECO:0000256" key="5">
    <source>
        <dbReference type="ARBA" id="ARBA00022989"/>
    </source>
</evidence>
<name>A0A8X7NMZ3_CANPA</name>
<accession>A0A8X7NMZ3</accession>
<comment type="caution">
    <text evidence="10">The sequence shown here is derived from an EMBL/GenBank/DDBJ whole genome shotgun (WGS) entry which is preliminary data.</text>
</comment>
<dbReference type="GO" id="GO:0006890">
    <property type="term" value="P:retrograde vesicle-mediated transport, Golgi to endoplasmic reticulum"/>
    <property type="evidence" value="ECO:0007669"/>
    <property type="project" value="TreeGrafter"/>
</dbReference>
<evidence type="ECO:0000313" key="10">
    <source>
        <dbReference type="EMBL" id="KAF6052665.1"/>
    </source>
</evidence>
<keyword evidence="4 8" id="KW-0931">ER-Golgi transport</keyword>
<dbReference type="PANTHER" id="PTHR28263">
    <property type="entry name" value="GOLGI TO ER TRAFFIC PROTEIN 2"/>
    <property type="match status" value="1"/>
</dbReference>
<evidence type="ECO:0000256" key="7">
    <source>
        <dbReference type="ARBA" id="ARBA00023136"/>
    </source>
</evidence>
<keyword evidence="3 8" id="KW-0256">Endoplasmic reticulum</keyword>
<dbReference type="HAMAP" id="MF_03114">
    <property type="entry name" value="Get2"/>
    <property type="match status" value="1"/>
</dbReference>
<keyword evidence="1 8" id="KW-0813">Transport</keyword>
<evidence type="ECO:0000256" key="2">
    <source>
        <dbReference type="ARBA" id="ARBA00022692"/>
    </source>
</evidence>
<dbReference type="Pfam" id="PF08690">
    <property type="entry name" value="GET2"/>
    <property type="match status" value="1"/>
</dbReference>
<dbReference type="EMBL" id="JABWAB010000004">
    <property type="protein sequence ID" value="KAF6052665.1"/>
    <property type="molecule type" value="Genomic_DNA"/>
</dbReference>
<keyword evidence="6 8" id="KW-0333">Golgi apparatus</keyword>